<keyword evidence="4 12" id="KW-0863">Zinc-finger</keyword>
<dbReference type="GO" id="GO:0043565">
    <property type="term" value="F:sequence-specific DNA binding"/>
    <property type="evidence" value="ECO:0007669"/>
    <property type="project" value="InterPro"/>
</dbReference>
<evidence type="ECO:0000256" key="13">
    <source>
        <dbReference type="SAM" id="MobiDB-lite"/>
    </source>
</evidence>
<dbReference type="GO" id="GO:0008270">
    <property type="term" value="F:zinc ion binding"/>
    <property type="evidence" value="ECO:0007669"/>
    <property type="project" value="UniProtKB-KW"/>
</dbReference>
<evidence type="ECO:0000313" key="16">
    <source>
        <dbReference type="Proteomes" id="UP000735302"/>
    </source>
</evidence>
<evidence type="ECO:0000256" key="10">
    <source>
        <dbReference type="ARBA" id="ARBA00023242"/>
    </source>
</evidence>
<evidence type="ECO:0000256" key="2">
    <source>
        <dbReference type="ARBA" id="ARBA00006177"/>
    </source>
</evidence>
<keyword evidence="6" id="KW-0805">Transcription regulation</keyword>
<dbReference type="AlphaFoldDB" id="A0AAV3XRK1"/>
<organism evidence="15 16">
    <name type="scientific">Plakobranchus ocellatus</name>
    <dbReference type="NCBI Taxonomy" id="259542"/>
    <lineage>
        <taxon>Eukaryota</taxon>
        <taxon>Metazoa</taxon>
        <taxon>Spiralia</taxon>
        <taxon>Lophotrochozoa</taxon>
        <taxon>Mollusca</taxon>
        <taxon>Gastropoda</taxon>
        <taxon>Heterobranchia</taxon>
        <taxon>Euthyneura</taxon>
        <taxon>Panpulmonata</taxon>
        <taxon>Sacoglossa</taxon>
        <taxon>Placobranchoidea</taxon>
        <taxon>Plakobranchidae</taxon>
        <taxon>Plakobranchus</taxon>
    </lineage>
</organism>
<accession>A0AAV3XRK1</accession>
<dbReference type="Pfam" id="PF05485">
    <property type="entry name" value="THAP"/>
    <property type="match status" value="1"/>
</dbReference>
<keyword evidence="16" id="KW-1185">Reference proteome</keyword>
<evidence type="ECO:0000256" key="4">
    <source>
        <dbReference type="ARBA" id="ARBA00022771"/>
    </source>
</evidence>
<protein>
    <submittedName>
        <fullName evidence="15">Transposable element p transposase</fullName>
    </submittedName>
</protein>
<dbReference type="InterPro" id="IPR048366">
    <property type="entry name" value="TNP-like_GBD"/>
</dbReference>
<dbReference type="SMART" id="SM00692">
    <property type="entry name" value="DM3"/>
    <property type="match status" value="1"/>
</dbReference>
<comment type="caution">
    <text evidence="15">The sequence shown here is derived from an EMBL/GenBank/DDBJ whole genome shotgun (WGS) entry which is preliminary data.</text>
</comment>
<dbReference type="InterPro" id="IPR026516">
    <property type="entry name" value="THAP1/10"/>
</dbReference>
<evidence type="ECO:0000256" key="12">
    <source>
        <dbReference type="PROSITE-ProRule" id="PRU00309"/>
    </source>
</evidence>
<feature type="region of interest" description="Disordered" evidence="13">
    <location>
        <begin position="169"/>
        <end position="190"/>
    </location>
</feature>
<evidence type="ECO:0000256" key="3">
    <source>
        <dbReference type="ARBA" id="ARBA00022723"/>
    </source>
</evidence>
<keyword evidence="9" id="KW-0804">Transcription</keyword>
<keyword evidence="11" id="KW-0131">Cell cycle</keyword>
<evidence type="ECO:0000256" key="8">
    <source>
        <dbReference type="ARBA" id="ARBA00023125"/>
    </source>
</evidence>
<evidence type="ECO:0000256" key="11">
    <source>
        <dbReference type="ARBA" id="ARBA00023306"/>
    </source>
</evidence>
<dbReference type="Proteomes" id="UP000735302">
    <property type="component" value="Unassembled WGS sequence"/>
</dbReference>
<gene>
    <name evidence="15" type="ORF">PoB_000039400</name>
</gene>
<dbReference type="PANTHER" id="PTHR46600">
    <property type="entry name" value="THAP DOMAIN-CONTAINING"/>
    <property type="match status" value="1"/>
</dbReference>
<keyword evidence="3" id="KW-0479">Metal-binding</keyword>
<keyword evidence="10" id="KW-0539">Nucleus</keyword>
<comment type="subcellular location">
    <subcellularLocation>
        <location evidence="1">Nucleus</location>
        <location evidence="1">Nucleoplasm</location>
    </subcellularLocation>
</comment>
<evidence type="ECO:0000256" key="6">
    <source>
        <dbReference type="ARBA" id="ARBA00023015"/>
    </source>
</evidence>
<proteinExistence type="inferred from homology"/>
<dbReference type="PANTHER" id="PTHR46600:SF1">
    <property type="entry name" value="THAP DOMAIN-CONTAINING PROTEIN 1"/>
    <property type="match status" value="1"/>
</dbReference>
<keyword evidence="5" id="KW-0862">Zinc</keyword>
<reference evidence="15 16" key="1">
    <citation type="journal article" date="2021" name="Elife">
        <title>Chloroplast acquisition without the gene transfer in kleptoplastic sea slugs, Plakobranchus ocellatus.</title>
        <authorList>
            <person name="Maeda T."/>
            <person name="Takahashi S."/>
            <person name="Yoshida T."/>
            <person name="Shimamura S."/>
            <person name="Takaki Y."/>
            <person name="Nagai Y."/>
            <person name="Toyoda A."/>
            <person name="Suzuki Y."/>
            <person name="Arimoto A."/>
            <person name="Ishii H."/>
            <person name="Satoh N."/>
            <person name="Nishiyama T."/>
            <person name="Hasebe M."/>
            <person name="Maruyama T."/>
            <person name="Minagawa J."/>
            <person name="Obokata J."/>
            <person name="Shigenobu S."/>
        </authorList>
    </citation>
    <scope>NUCLEOTIDE SEQUENCE [LARGE SCALE GENOMIC DNA]</scope>
</reference>
<dbReference type="SMART" id="SM00980">
    <property type="entry name" value="THAP"/>
    <property type="match status" value="1"/>
</dbReference>
<evidence type="ECO:0000259" key="14">
    <source>
        <dbReference type="PROSITE" id="PS50950"/>
    </source>
</evidence>
<evidence type="ECO:0000256" key="1">
    <source>
        <dbReference type="ARBA" id="ARBA00004642"/>
    </source>
</evidence>
<dbReference type="SUPFAM" id="SSF57716">
    <property type="entry name" value="Glucocorticoid receptor-like (DNA-binding domain)"/>
    <property type="match status" value="1"/>
</dbReference>
<comment type="similarity">
    <text evidence="2">Belongs to the THAP1 family.</text>
</comment>
<feature type="domain" description="THAP-type" evidence="14">
    <location>
        <begin position="8"/>
        <end position="95"/>
    </location>
</feature>
<feature type="compositionally biased region" description="Polar residues" evidence="13">
    <location>
        <begin position="119"/>
        <end position="130"/>
    </location>
</feature>
<dbReference type="Pfam" id="PF12017">
    <property type="entry name" value="Tnp_P_element"/>
    <property type="match status" value="1"/>
</dbReference>
<evidence type="ECO:0000256" key="7">
    <source>
        <dbReference type="ARBA" id="ARBA00023054"/>
    </source>
</evidence>
<dbReference type="InterPro" id="IPR021896">
    <property type="entry name" value="THAP9-like_HTH"/>
</dbReference>
<name>A0AAV3XRK1_9GAST</name>
<feature type="region of interest" description="Disordered" evidence="13">
    <location>
        <begin position="119"/>
        <end position="138"/>
    </location>
</feature>
<dbReference type="EMBL" id="BLXT01000048">
    <property type="protein sequence ID" value="GFN73888.1"/>
    <property type="molecule type" value="Genomic_DNA"/>
</dbReference>
<dbReference type="InterPro" id="IPR048367">
    <property type="entry name" value="TNP-like_RNaseH_C"/>
</dbReference>
<feature type="compositionally biased region" description="Basic and acidic residues" evidence="13">
    <location>
        <begin position="176"/>
        <end position="190"/>
    </location>
</feature>
<sequence>MDAKKSRNPHCQWCSAINCNNNRNSRPDLSFHRFPKDPELCRRWVINSRRADLDRKSAEALSKGNVLCSEHFESHLLRRVNSKNFLCRNSVPTIFHIPNPLPQLTPSRSAPKIRISQTFSPDITLPQSSDPPAEPEPSNIELINSHENQVKTLKRKLNSEKCRNFRLTKKLKTSKTTRDNTSESKQATAEKEQVEKLLGKYLTEEACKFVLTQIRVAHMKSTSRKWSSADKSLALSLYHTSKKAYYLLQKIFHLPSPKTLTNSMRNLQIAPGFSTPFLNLFKIKINAMTPNEKICALLLDEISIKPFLTYNPQQDLVEGFEDFGHFGRTNTASNSALVFMVRGLLSKWKQPLAYVLSKGPVKTNTLLSLIKETLQKLVELGLQPKIIICDQGSNNRALFKRLGISIDKPFFDFDSIRVYGMFDPPHLIKSIRNNLYSNGFRVGDAKVCWSYISRLYEIDSKSPIRLCPKLTQRHIVLKNFSKLSVNLAVHILSHSVAAGIATMVNLSALPPEAMATAHFAEKFDQLFNCFNSKAFHSKQVMGHAISVNSEHLRFLNETQEWLNTVRANNQSGSIPCLEGWKLSISCLKMLWDDVRENHGFRYLLTDRLNQDCLENLFSVIRGKGGHRFNPSPQEFRAA</sequence>
<evidence type="ECO:0000256" key="9">
    <source>
        <dbReference type="ARBA" id="ARBA00023163"/>
    </source>
</evidence>
<evidence type="ECO:0000256" key="5">
    <source>
        <dbReference type="ARBA" id="ARBA00022833"/>
    </source>
</evidence>
<dbReference type="InterPro" id="IPR048365">
    <property type="entry name" value="TNP-like_RNaseH_N"/>
</dbReference>
<dbReference type="PROSITE" id="PS50950">
    <property type="entry name" value="ZF_THAP"/>
    <property type="match status" value="1"/>
</dbReference>
<keyword evidence="8 12" id="KW-0238">DNA-binding</keyword>
<keyword evidence="7" id="KW-0175">Coiled coil</keyword>
<dbReference type="GO" id="GO:0005654">
    <property type="term" value="C:nucleoplasm"/>
    <property type="evidence" value="ECO:0007669"/>
    <property type="project" value="UniProtKB-SubCell"/>
</dbReference>
<dbReference type="Pfam" id="PF21787">
    <property type="entry name" value="TNP-like_RNaseH_N"/>
    <property type="match status" value="1"/>
</dbReference>
<evidence type="ECO:0000313" key="15">
    <source>
        <dbReference type="EMBL" id="GFN73888.1"/>
    </source>
</evidence>
<dbReference type="Pfam" id="PF21789">
    <property type="entry name" value="TNP-like_RNaseH_C"/>
    <property type="match status" value="1"/>
</dbReference>
<dbReference type="InterPro" id="IPR006612">
    <property type="entry name" value="THAP_Znf"/>
</dbReference>
<dbReference type="Pfam" id="PF21788">
    <property type="entry name" value="TNP-like_GBD"/>
    <property type="match status" value="1"/>
</dbReference>